<dbReference type="EMBL" id="JBHRVU010000004">
    <property type="protein sequence ID" value="MFC3440605.1"/>
    <property type="molecule type" value="Genomic_DNA"/>
</dbReference>
<dbReference type="RefSeq" id="WP_380793744.1">
    <property type="nucleotide sequence ID" value="NZ_JBHRVU010000004.1"/>
</dbReference>
<evidence type="ECO:0000256" key="1">
    <source>
        <dbReference type="SAM" id="SignalP"/>
    </source>
</evidence>
<reference evidence="4" key="1">
    <citation type="journal article" date="2019" name="Int. J. Syst. Evol. Microbiol.">
        <title>The Global Catalogue of Microorganisms (GCM) 10K type strain sequencing project: providing services to taxonomists for standard genome sequencing and annotation.</title>
        <authorList>
            <consortium name="The Broad Institute Genomics Platform"/>
            <consortium name="The Broad Institute Genome Sequencing Center for Infectious Disease"/>
            <person name="Wu L."/>
            <person name="Ma J."/>
        </authorList>
    </citation>
    <scope>NUCLEOTIDE SEQUENCE [LARGE SCALE GENOMIC DNA]</scope>
    <source>
        <strain evidence="4">CCM 7491</strain>
    </source>
</reference>
<comment type="caution">
    <text evidence="3">The sequence shown here is derived from an EMBL/GenBank/DDBJ whole genome shotgun (WGS) entry which is preliminary data.</text>
</comment>
<feature type="domain" description="Autotransporter" evidence="2">
    <location>
        <begin position="2064"/>
        <end position="2337"/>
    </location>
</feature>
<proteinExistence type="predicted"/>
<dbReference type="PROSITE" id="PS51208">
    <property type="entry name" value="AUTOTRANSPORTER"/>
    <property type="match status" value="1"/>
</dbReference>
<evidence type="ECO:0000313" key="3">
    <source>
        <dbReference type="EMBL" id="MFC3440605.1"/>
    </source>
</evidence>
<organism evidence="3 4">
    <name type="scientific">Sphingobium rhizovicinum</name>
    <dbReference type="NCBI Taxonomy" id="432308"/>
    <lineage>
        <taxon>Bacteria</taxon>
        <taxon>Pseudomonadati</taxon>
        <taxon>Pseudomonadota</taxon>
        <taxon>Alphaproteobacteria</taxon>
        <taxon>Sphingomonadales</taxon>
        <taxon>Sphingomonadaceae</taxon>
        <taxon>Sphingobium</taxon>
    </lineage>
</organism>
<accession>A0ABV7NC60</accession>
<dbReference type="SUPFAM" id="SSF103515">
    <property type="entry name" value="Autotransporter"/>
    <property type="match status" value="1"/>
</dbReference>
<keyword evidence="4" id="KW-1185">Reference proteome</keyword>
<dbReference type="InterPro" id="IPR036709">
    <property type="entry name" value="Autotransporte_beta_dom_sf"/>
</dbReference>
<gene>
    <name evidence="3" type="ORF">ACFOKF_05225</name>
</gene>
<protein>
    <recommendedName>
        <fullName evidence="2">Autotransporter domain-containing protein</fullName>
    </recommendedName>
</protein>
<dbReference type="Gene3D" id="2.160.20.160">
    <property type="match status" value="1"/>
</dbReference>
<feature type="signal peptide" evidence="1">
    <location>
        <begin position="1"/>
        <end position="37"/>
    </location>
</feature>
<name>A0ABV7NC60_9SPHN</name>
<feature type="chain" id="PRO_5045534160" description="Autotransporter domain-containing protein" evidence="1">
    <location>
        <begin position="38"/>
        <end position="2337"/>
    </location>
</feature>
<keyword evidence="1" id="KW-0732">Signal</keyword>
<dbReference type="SMART" id="SM00869">
    <property type="entry name" value="Autotransporter"/>
    <property type="match status" value="1"/>
</dbReference>
<dbReference type="Proteomes" id="UP001595681">
    <property type="component" value="Unassembled WGS sequence"/>
</dbReference>
<dbReference type="InterPro" id="IPR005546">
    <property type="entry name" value="Autotransporte_beta"/>
</dbReference>
<evidence type="ECO:0000259" key="2">
    <source>
        <dbReference type="PROSITE" id="PS51208"/>
    </source>
</evidence>
<evidence type="ECO:0000313" key="4">
    <source>
        <dbReference type="Proteomes" id="UP001595681"/>
    </source>
</evidence>
<sequence>MMMAFSINRRDAGRRNTSLLLSSAIAAILIAPGAAQANCTPSPAQANATTTCTGAENRQLVIAQFGSDIVVEQGATLAAPDASSILITSPVSANNVTRNYSTLLIDGTVNGGTSSAIAMAAAPDSYYVTTSHITVSQTGRIAGPTGIDISGIRYNYYTRPTVILDNSGAIASTTGQYALRTDDSGSGRFESITNHASGTIGAIYGYVGTLTNEGLIDGGTLAAYSDSSERYPTYSNNVGIINSGTMRSAASTGTIVLQGPYGNGNHIKNSGVITNDGNGPAIAHSLYFAIVNGLNGSITSNGTAITGDGYLVLNNDGTITGGGDAIVNRNQMILTNRGTINGDVRGGDRGSTVDNIGGTINGSLLLGAGDDLLIGDAANLDNPLGTITGIVDAGGGIDTLQFRFLEDRTLDTAIALPATIERLSLLAGNGSTLTFSESFASTTGLTLGGGDIGFIDSNNRFILNGRIDATGPALTSDRNTPGSFQFINNGTITAILASLNDFAVTLPSSVTMENNGVITARGGGAVGAITFGTITNNGLIQADGTAVASSWLLTNAGTIRSMQGIGVDISGRAFDIPSTNSGTIEGALAGARLLNGALVNSGTISGGNSGIQIGANSLFENAAGGIVNGGTNAISSYEGSYSYTGGTRITNAGVINGNVDLSGNIADVFIAAAGGIVNGNIHLGGNGDIFATALTNDGPGEFAGLTGRVTGSGRVGLRYLIDEDSSATPLRSGIFSTIGYDLANDASLTLTSASPLDFQIGFAGQGKVDLTADMTGAITEPDYPFQFQDSFLINLYQASIRQDDDGQVLSNAVDLTSNGHISATNAASMYNSTISGAVLVGSGNSFTNAGRITATSAVHNVYDGFAAIQALGGTVINNGIIELDNAVGIGSGGGYDTAVINNGNIVQLAGSDTIGILNARTIDNSGTIWTGGEAILVRAAPAFIRNSGTIRSNGSPAISSDQYYEAAYIANEQGGLIAGGTGQRAISLTGGSIIANAGTIDGDVALSTFMYSGGASTYVNRGGTLNGNLILGSGDDIVVALNDQSGISGQIDAGGGNNIFVRAYDEDMSVDLSAATFLPTGFTKSGVGAYGVNATVTLSHPATYADTLLLLGEGTIVNSVPLIQPDRLDSADFAIQLGDASDPANRYGLGSTLSFINKGAIKGGVRGTARSFDNQGEISAAHDDYYAHPTVALTSAGTPSFSFSNSGAISGVRTPYPSVVVIINQTSGDSFSFDNSGQILGQAEVRSMARQFDFTNSGAISSKHSSLNLTVGQSWFYPGYPVVNAEDVNIDNSGMLNSGLNAFLTARRVAFVNSGTIGGQQDGSAFNLAQYGFLADDPLQDDGIAADQESFSLTNSGTINGETILSSRAQSIAIRNSGTVTSTRSDAYAALRMETGSIGAQSVSIVNDGTLSADASGLSALLLSRDILTPEGATADTMVSLNNQGTIRADRGATFTPLMPSPMPDYGYPDLPDTVHGVVAVGVNAISSGTGRVAITNAAGATISATGATDKMTDGASLYPYSLPVGFKVPDAYKNVGSLAIGVIADHVSIDNAGTIRGLAGGMIAPDTLMELDGIGLAFTNGYMAGAIQTFGSADTVVNRAGGLIVGSIDLGDKDDSIVNFGTIDGDIFLGAGNDSFTHALGATLTGTVDGGEGDDSLIIDIGGGGTLNNALFQRFVNFESQTVSGSGTVTVDGPLAIDTLHLRDAALTIAPGQVLQTAGPIAVTSTGGTNSLVNRGAIAGGLDLRQGSNLLINAGSIAGPVTFGDGDDWLRIESGATFAAGVDGGGGFDTVQLDLAGADTAPTELDLSGFAAFEQLRVQAGTGALSGATSFAAIAVDGGRLIGRVGSTINGNVMVASGATFGSAGTVNGDIAVNGTLAPGASPGTMTVNGNVALGATSNTLFEFTPTISDALVVNGTLAIADGARLTMTGERPLTPGHYTLINASGGISGSFGANITRDNRIMGVLSYSGNSIDLIGMFQLRNGASQQVTATNDYLNALLLNGQATSGILAAFPILVGTDGYASPAMLSTLSPEPYASAMQMGIENGLAIAATLRTTRMAGLTDEAGLYAFGQSYGNWRTFGANGRGLSSANVDGRGFLGGIGYGNSTIGAALFVGRSDSNQHMRSIGTSNSADGMVFGGRLHYAAGGLKAGASLIFDRARADTQRAPLNSGAVRSRYDLHGTTIDGWLGYGLAVGDDWQIGPQIGITHVSVQRGAIRESGSSAFALDITKQDYDATFLTGDIRLEAPGKTGLRPWAAAGVRWRVSGDALRATGAFTGTNTSYSVDGVNRKKAMPHVGAGLNIALSHSLSLFVNGDAEFDDGNSARNVNGGISFAF</sequence>
<dbReference type="Gene3D" id="2.40.128.130">
    <property type="entry name" value="Autotransporter beta-domain"/>
    <property type="match status" value="1"/>
</dbReference>